<dbReference type="InterPro" id="IPR011765">
    <property type="entry name" value="Pept_M16_N"/>
</dbReference>
<dbReference type="GO" id="GO:0046872">
    <property type="term" value="F:metal ion binding"/>
    <property type="evidence" value="ECO:0007669"/>
    <property type="project" value="InterPro"/>
</dbReference>
<dbReference type="EMBL" id="JPMI01000197">
    <property type="protein sequence ID" value="KFA90668.1"/>
    <property type="molecule type" value="Genomic_DNA"/>
</dbReference>
<dbReference type="PANTHER" id="PTHR11851">
    <property type="entry name" value="METALLOPROTEASE"/>
    <property type="match status" value="1"/>
</dbReference>
<dbReference type="InterPro" id="IPR007863">
    <property type="entry name" value="Peptidase_M16_C"/>
</dbReference>
<dbReference type="AlphaFoldDB" id="A0A084SQD3"/>
<feature type="domain" description="Peptidase M16 C-terminal" evidence="4">
    <location>
        <begin position="166"/>
        <end position="341"/>
    </location>
</feature>
<name>A0A084SQD3_9BACT</name>
<reference evidence="5 6" key="1">
    <citation type="submission" date="2014-07" db="EMBL/GenBank/DDBJ databases">
        <title>Draft Genome Sequence of Gephyronic Acid Producer, Cystobacter violaceus Strain Cb vi76.</title>
        <authorList>
            <person name="Stevens D.C."/>
            <person name="Young J."/>
            <person name="Carmichael R."/>
            <person name="Tan J."/>
            <person name="Taylor R.E."/>
        </authorList>
    </citation>
    <scope>NUCLEOTIDE SEQUENCE [LARGE SCALE GENOMIC DNA]</scope>
    <source>
        <strain evidence="5 6">Cb vi76</strain>
    </source>
</reference>
<feature type="domain" description="Peptidase M16 N-terminal" evidence="3">
    <location>
        <begin position="13"/>
        <end position="159"/>
    </location>
</feature>
<feature type="compositionally biased region" description="Pro residues" evidence="2">
    <location>
        <begin position="673"/>
        <end position="686"/>
    </location>
</feature>
<protein>
    <submittedName>
        <fullName evidence="5">Peptidase M16</fullName>
    </submittedName>
</protein>
<proteinExistence type="inferred from homology"/>
<feature type="region of interest" description="Disordered" evidence="2">
    <location>
        <begin position="668"/>
        <end position="693"/>
    </location>
</feature>
<evidence type="ECO:0000259" key="4">
    <source>
        <dbReference type="Pfam" id="PF05193"/>
    </source>
</evidence>
<comment type="similarity">
    <text evidence="1">Belongs to the peptidase M16 family.</text>
</comment>
<sequence>MAQRYTLSNGLTVVFEEQHAARVAAFQVWVKAGSADERPDQAGLAHLHEHMLFKGTARRGPGEVARDVEAHGGEINAWTSFDQTVYHIVIASQFARMGLDILGDAIRSSAFDTDELAREIEVVCEEIKRSQDTPARRASRDLFSTAYQEHPYRFPVIGTAESVRGFSRDKVLEFYRRHYTPKNLVLSAAGDFTEAELRQWVEELFGGDWGRPYEGGVARAREPEVARRRVLLRPDEVKEVYFNLAFPIPQADHPDVPALDALAMIAGQGEASRLVLEVKRKRSLVNDIHAYAYTPRDPGLFSASFTLPPAKLPQALEETVRVLSALRTGLVPADELATVKALIEAEAVYQRETVQGLARKMGHYQSSMGDLGAEARYYEAIAKLTPEHIREVAERYLRFDRAVITGLLPPGTPFGAEQAEEILDRVSRETPAAPAERRAPKAAPGGPALQVGRTAPASPGRIVEERLPSGARVLVREERAVPLFAMRAAFPGGLRYETQENNGLTTLLGRSLTRGTPSHDAEEISHLIDSFAGSLSGQGGRNSVGLRGEFLSRHFQAAFRLFADCLLNPSFPEAEVARERALLLQDILTREDKPSGVAFDLFSRTLFHTHPYRLSSLGEQSSVEKLGPDALRAYHAAYMDPSQLTLTVVGDVRTDEVLALAHEAFGASRGRAAPPPEVKPEPPPESPRSAKKQLARAQSHLVLGFQGVRVNDPRRHALEVLSTLLSGQGGRLFVELRDKRSMAYSVSSFSIEGVDPGYFAVYMGTSPEKVEAALAGIREELARVRDEPIPEAELARAKQHLIGTHEIGLQRNGARAALLALDACYGLGQENFLHYAERVAAVTAEDVRAVARQLIDFERGVLTHVGP</sequence>
<dbReference type="Proteomes" id="UP000028547">
    <property type="component" value="Unassembled WGS sequence"/>
</dbReference>
<feature type="region of interest" description="Disordered" evidence="2">
    <location>
        <begin position="428"/>
        <end position="457"/>
    </location>
</feature>
<evidence type="ECO:0000259" key="3">
    <source>
        <dbReference type="Pfam" id="PF00675"/>
    </source>
</evidence>
<dbReference type="RefSeq" id="WP_043401596.1">
    <property type="nucleotide sequence ID" value="NZ_JPMI01000197.1"/>
</dbReference>
<dbReference type="SUPFAM" id="SSF63411">
    <property type="entry name" value="LuxS/MPP-like metallohydrolase"/>
    <property type="match status" value="4"/>
</dbReference>
<accession>A0A084SQD3</accession>
<evidence type="ECO:0000313" key="5">
    <source>
        <dbReference type="EMBL" id="KFA90668.1"/>
    </source>
</evidence>
<gene>
    <name evidence="5" type="ORF">Q664_27165</name>
</gene>
<dbReference type="InterPro" id="IPR050361">
    <property type="entry name" value="MPP/UQCRC_Complex"/>
</dbReference>
<dbReference type="Gene3D" id="3.30.830.10">
    <property type="entry name" value="Metalloenzyme, LuxS/M16 peptidase-like"/>
    <property type="match status" value="4"/>
</dbReference>
<dbReference type="Pfam" id="PF00675">
    <property type="entry name" value="Peptidase_M16"/>
    <property type="match status" value="2"/>
</dbReference>
<feature type="domain" description="Peptidase M16 C-terminal" evidence="4">
    <location>
        <begin position="627"/>
        <end position="800"/>
    </location>
</feature>
<evidence type="ECO:0000256" key="1">
    <source>
        <dbReference type="ARBA" id="ARBA00007261"/>
    </source>
</evidence>
<dbReference type="PANTHER" id="PTHR11851:SF49">
    <property type="entry name" value="MITOCHONDRIAL-PROCESSING PEPTIDASE SUBUNIT ALPHA"/>
    <property type="match status" value="1"/>
</dbReference>
<comment type="caution">
    <text evidence="5">The sequence shown here is derived from an EMBL/GenBank/DDBJ whole genome shotgun (WGS) entry which is preliminary data.</text>
</comment>
<organism evidence="5 6">
    <name type="scientific">Archangium violaceum Cb vi76</name>
    <dbReference type="NCBI Taxonomy" id="1406225"/>
    <lineage>
        <taxon>Bacteria</taxon>
        <taxon>Pseudomonadati</taxon>
        <taxon>Myxococcota</taxon>
        <taxon>Myxococcia</taxon>
        <taxon>Myxococcales</taxon>
        <taxon>Cystobacterineae</taxon>
        <taxon>Archangiaceae</taxon>
        <taxon>Archangium</taxon>
    </lineage>
</organism>
<dbReference type="Pfam" id="PF05193">
    <property type="entry name" value="Peptidase_M16_C"/>
    <property type="match status" value="2"/>
</dbReference>
<evidence type="ECO:0000313" key="6">
    <source>
        <dbReference type="Proteomes" id="UP000028547"/>
    </source>
</evidence>
<feature type="domain" description="Peptidase M16 N-terminal" evidence="3">
    <location>
        <begin position="491"/>
        <end position="616"/>
    </location>
</feature>
<dbReference type="InterPro" id="IPR011249">
    <property type="entry name" value="Metalloenz_LuxS/M16"/>
</dbReference>
<evidence type="ECO:0000256" key="2">
    <source>
        <dbReference type="SAM" id="MobiDB-lite"/>
    </source>
</evidence>